<proteinExistence type="predicted"/>
<organism evidence="2">
    <name type="scientific">Fervidicoccus fontis</name>
    <dbReference type="NCBI Taxonomy" id="683846"/>
    <lineage>
        <taxon>Archaea</taxon>
        <taxon>Thermoproteota</taxon>
        <taxon>Thermoprotei</taxon>
        <taxon>Fervidicoccales</taxon>
        <taxon>Fervidicoccaceae</taxon>
        <taxon>Fervidicoccus</taxon>
    </lineage>
</organism>
<dbReference type="AlphaFoldDB" id="A0A7C2ZBC1"/>
<accession>A0A7C2ZBC1</accession>
<dbReference type="GO" id="GO:0016810">
    <property type="term" value="F:hydrolase activity, acting on carbon-nitrogen (but not peptide) bonds"/>
    <property type="evidence" value="ECO:0007669"/>
    <property type="project" value="InterPro"/>
</dbReference>
<evidence type="ECO:0000259" key="1">
    <source>
        <dbReference type="Pfam" id="PF07969"/>
    </source>
</evidence>
<dbReference type="InterPro" id="IPR018228">
    <property type="entry name" value="DNase_TatD-rel_CS"/>
</dbReference>
<protein>
    <submittedName>
        <fullName evidence="2">Amidohydrolase</fullName>
    </submittedName>
</protein>
<reference evidence="2" key="1">
    <citation type="journal article" date="2020" name="mSystems">
        <title>Genome- and Community-Level Interaction Insights into Carbon Utilization and Element Cycling Functions of Hydrothermarchaeota in Hydrothermal Sediment.</title>
        <authorList>
            <person name="Zhou Z."/>
            <person name="Liu Y."/>
            <person name="Xu W."/>
            <person name="Pan J."/>
            <person name="Luo Z.H."/>
            <person name="Li M."/>
        </authorList>
    </citation>
    <scope>NUCLEOTIDE SEQUENCE [LARGE SCALE GENOMIC DNA]</scope>
    <source>
        <strain evidence="2">SpSt-1261</strain>
    </source>
</reference>
<comment type="caution">
    <text evidence="2">The sequence shown here is derived from an EMBL/GenBank/DDBJ whole genome shotgun (WGS) entry which is preliminary data.</text>
</comment>
<dbReference type="Gene3D" id="3.10.310.70">
    <property type="match status" value="1"/>
</dbReference>
<dbReference type="Gene3D" id="2.30.40.10">
    <property type="entry name" value="Urease, subunit C, domain 1"/>
    <property type="match status" value="1"/>
</dbReference>
<gene>
    <name evidence="2" type="ORF">ENO39_05185</name>
</gene>
<dbReference type="Gene3D" id="3.20.20.140">
    <property type="entry name" value="Metal-dependent hydrolases"/>
    <property type="match status" value="1"/>
</dbReference>
<feature type="domain" description="Amidohydrolase 3" evidence="1">
    <location>
        <begin position="54"/>
        <end position="521"/>
    </location>
</feature>
<dbReference type="CDD" id="cd01300">
    <property type="entry name" value="YtcJ_like"/>
    <property type="match status" value="1"/>
</dbReference>
<dbReference type="InterPro" id="IPR032466">
    <property type="entry name" value="Metal_Hydrolase"/>
</dbReference>
<dbReference type="Pfam" id="PF07969">
    <property type="entry name" value="Amidohydro_3"/>
    <property type="match status" value="1"/>
</dbReference>
<name>A0A7C2ZBC1_9CREN</name>
<dbReference type="SUPFAM" id="SSF51556">
    <property type="entry name" value="Metallo-dependent hydrolases"/>
    <property type="match status" value="1"/>
</dbReference>
<dbReference type="PANTHER" id="PTHR22642">
    <property type="entry name" value="IMIDAZOLONEPROPIONASE"/>
    <property type="match status" value="1"/>
</dbReference>
<sequence length="525" mass="59911">MGSFMVTGFVNAKIYASFNPLRIEEAMIVSEGRVVYVGKESIVRDVVRKLNGKILDLNGRVVLPGFIDSHMHLDELGMFLNMLDLREVKSVEEMKSMLREYVRKARNSWILGHGWDQEKMERWPTRHDLDEVVKEKPVMLTRICMHAAVLNTKAMELTGLINSDLPGVMKDENGIPTGVVKEESFEVARRKFSESLTIDDYSKFLEDAMNYTSSQGVTTVGFVSCSLKAFKALMKIKDEGRMKVRVRAYLNYQEAMELFDFFKSLGLKRGVGDDMLKLMGIKIIADGSLGARTAWLSSPYSDDPENSGHPNIDEQVLMEIVKAADELGLQIAVHGIGDRAIDMIISAYEKLGNLKEKRHRIEHASILRPDQLEKIAELGIAISLQPRFVISDWWIKNRVGEERIRLAYPFKSMIKKGIKLGFSTDSPVESLNPWETVYSSITRGKYENLPIYEFTKDERINLEESLYFYTEGSAYILFEESSLGSLEEGKYADFIVVNRDPFELDEREIRDVKIEETYLSGIRVK</sequence>
<dbReference type="PROSITE" id="PS01137">
    <property type="entry name" value="TATD_1"/>
    <property type="match status" value="1"/>
</dbReference>
<evidence type="ECO:0000313" key="2">
    <source>
        <dbReference type="EMBL" id="HEW64429.1"/>
    </source>
</evidence>
<dbReference type="EMBL" id="DSFH01000065">
    <property type="protein sequence ID" value="HEW64429.1"/>
    <property type="molecule type" value="Genomic_DNA"/>
</dbReference>
<dbReference type="InterPro" id="IPR033932">
    <property type="entry name" value="YtcJ-like"/>
</dbReference>
<dbReference type="SUPFAM" id="SSF51338">
    <property type="entry name" value="Composite domain of metallo-dependent hydrolases"/>
    <property type="match status" value="1"/>
</dbReference>
<dbReference type="PANTHER" id="PTHR22642:SF2">
    <property type="entry name" value="PROTEIN LONG AFTER FAR-RED 3"/>
    <property type="match status" value="1"/>
</dbReference>
<dbReference type="InterPro" id="IPR013108">
    <property type="entry name" value="Amidohydro_3"/>
</dbReference>
<dbReference type="Proteomes" id="UP000886076">
    <property type="component" value="Unassembled WGS sequence"/>
</dbReference>
<dbReference type="InterPro" id="IPR011059">
    <property type="entry name" value="Metal-dep_hydrolase_composite"/>
</dbReference>